<feature type="domain" description="Chitin-binding type-2" evidence="2">
    <location>
        <begin position="149"/>
        <end position="208"/>
    </location>
</feature>
<evidence type="ECO:0000313" key="3">
    <source>
        <dbReference type="EMBL" id="CAD7083369.1"/>
    </source>
</evidence>
<dbReference type="SUPFAM" id="SSF57625">
    <property type="entry name" value="Invertebrate chitin-binding proteins"/>
    <property type="match status" value="1"/>
</dbReference>
<dbReference type="GO" id="GO:0008061">
    <property type="term" value="F:chitin binding"/>
    <property type="evidence" value="ECO:0007669"/>
    <property type="project" value="InterPro"/>
</dbReference>
<organism evidence="3 4">
    <name type="scientific">Hermetia illucens</name>
    <name type="common">Black soldier fly</name>
    <dbReference type="NCBI Taxonomy" id="343691"/>
    <lineage>
        <taxon>Eukaryota</taxon>
        <taxon>Metazoa</taxon>
        <taxon>Ecdysozoa</taxon>
        <taxon>Arthropoda</taxon>
        <taxon>Hexapoda</taxon>
        <taxon>Insecta</taxon>
        <taxon>Pterygota</taxon>
        <taxon>Neoptera</taxon>
        <taxon>Endopterygota</taxon>
        <taxon>Diptera</taxon>
        <taxon>Brachycera</taxon>
        <taxon>Stratiomyomorpha</taxon>
        <taxon>Stratiomyidae</taxon>
        <taxon>Hermetiinae</taxon>
        <taxon>Hermetia</taxon>
    </lineage>
</organism>
<proteinExistence type="predicted"/>
<dbReference type="InterPro" id="IPR002557">
    <property type="entry name" value="Chitin-bd_dom"/>
</dbReference>
<feature type="chain" id="PRO_5030923578" description="Chitin-binding type-2 domain-containing protein" evidence="1">
    <location>
        <begin position="21"/>
        <end position="208"/>
    </location>
</feature>
<dbReference type="AlphaFoldDB" id="A0A7R8YV19"/>
<evidence type="ECO:0000259" key="2">
    <source>
        <dbReference type="PROSITE" id="PS50940"/>
    </source>
</evidence>
<dbReference type="OMA" id="TQTQARC"/>
<protein>
    <recommendedName>
        <fullName evidence="2">Chitin-binding type-2 domain-containing protein</fullName>
    </recommendedName>
</protein>
<sequence length="208" mass="22178">MRLILVFVCTIACFVRISYSQCGVCLSTSQAACISETEFQLCFDGVASGDTYTCPTDTICTEDVAICTSGDWFSDAAVCTPQCGKCDRNNRVACLNETSFAFCFGETTPSTTIGSCPDGLVCSNSATSFCVDPSQTAPDCIADVPSTASGPCSGPGKFPLLGTNCTQYIYCYYYNNVLRNQNYTCQGTTIFDPLKQLCVPSSTYTCAA</sequence>
<evidence type="ECO:0000256" key="1">
    <source>
        <dbReference type="SAM" id="SignalP"/>
    </source>
</evidence>
<dbReference type="EMBL" id="LR899010">
    <property type="protein sequence ID" value="CAD7083369.1"/>
    <property type="molecule type" value="Genomic_DNA"/>
</dbReference>
<dbReference type="Gene3D" id="2.170.140.10">
    <property type="entry name" value="Chitin binding domain"/>
    <property type="match status" value="1"/>
</dbReference>
<accession>A0A7R8YV19</accession>
<dbReference type="InParanoid" id="A0A7R8YV19"/>
<dbReference type="PROSITE" id="PS50940">
    <property type="entry name" value="CHIT_BIND_II"/>
    <property type="match status" value="1"/>
</dbReference>
<keyword evidence="4" id="KW-1185">Reference proteome</keyword>
<gene>
    <name evidence="3" type="ORF">HERILL_LOCUS6336</name>
</gene>
<feature type="signal peptide" evidence="1">
    <location>
        <begin position="1"/>
        <end position="20"/>
    </location>
</feature>
<dbReference type="InterPro" id="IPR036508">
    <property type="entry name" value="Chitin-bd_dom_sf"/>
</dbReference>
<reference evidence="3 4" key="1">
    <citation type="submission" date="2020-11" db="EMBL/GenBank/DDBJ databases">
        <authorList>
            <person name="Wallbank WR R."/>
            <person name="Pardo Diaz C."/>
            <person name="Kozak K."/>
            <person name="Martin S."/>
            <person name="Jiggins C."/>
            <person name="Moest M."/>
            <person name="Warren A I."/>
            <person name="Generalovic N T."/>
            <person name="Byers J.R.P. K."/>
            <person name="Montejo-Kovacevich G."/>
            <person name="Yen C E."/>
        </authorList>
    </citation>
    <scope>NUCLEOTIDE SEQUENCE [LARGE SCALE GENOMIC DNA]</scope>
</reference>
<dbReference type="Proteomes" id="UP000594454">
    <property type="component" value="Chromosome 2"/>
</dbReference>
<keyword evidence="1" id="KW-0732">Signal</keyword>
<dbReference type="SMART" id="SM00494">
    <property type="entry name" value="ChtBD2"/>
    <property type="match status" value="2"/>
</dbReference>
<name>A0A7R8YV19_HERIL</name>
<dbReference type="GO" id="GO:0005576">
    <property type="term" value="C:extracellular region"/>
    <property type="evidence" value="ECO:0007669"/>
    <property type="project" value="InterPro"/>
</dbReference>
<dbReference type="OrthoDB" id="8029473at2759"/>
<evidence type="ECO:0000313" key="4">
    <source>
        <dbReference type="Proteomes" id="UP000594454"/>
    </source>
</evidence>